<accession>A0A517U2Y5</accession>
<dbReference type="Proteomes" id="UP000317909">
    <property type="component" value="Chromosome"/>
</dbReference>
<evidence type="ECO:0000256" key="1">
    <source>
        <dbReference type="SAM" id="Phobius"/>
    </source>
</evidence>
<evidence type="ECO:0000313" key="2">
    <source>
        <dbReference type="EMBL" id="QDT74973.1"/>
    </source>
</evidence>
<protein>
    <submittedName>
        <fullName evidence="2">Uncharacterized protein</fullName>
    </submittedName>
</protein>
<evidence type="ECO:0000313" key="3">
    <source>
        <dbReference type="Proteomes" id="UP000317909"/>
    </source>
</evidence>
<keyword evidence="1" id="KW-1133">Transmembrane helix</keyword>
<keyword evidence="3" id="KW-1185">Reference proteome</keyword>
<keyword evidence="1" id="KW-0472">Membrane</keyword>
<dbReference type="KEGG" id="llh:I41_41780"/>
<feature type="transmembrane region" description="Helical" evidence="1">
    <location>
        <begin position="138"/>
        <end position="162"/>
    </location>
</feature>
<proteinExistence type="predicted"/>
<dbReference type="RefSeq" id="WP_145434681.1">
    <property type="nucleotide sequence ID" value="NZ_CP036339.1"/>
</dbReference>
<organism evidence="2 3">
    <name type="scientific">Lacipirellula limnantheis</name>
    <dbReference type="NCBI Taxonomy" id="2528024"/>
    <lineage>
        <taxon>Bacteria</taxon>
        <taxon>Pseudomonadati</taxon>
        <taxon>Planctomycetota</taxon>
        <taxon>Planctomycetia</taxon>
        <taxon>Pirellulales</taxon>
        <taxon>Lacipirellulaceae</taxon>
        <taxon>Lacipirellula</taxon>
    </lineage>
</organism>
<reference evidence="2 3" key="1">
    <citation type="submission" date="2019-02" db="EMBL/GenBank/DDBJ databases">
        <title>Deep-cultivation of Planctomycetes and their phenomic and genomic characterization uncovers novel biology.</title>
        <authorList>
            <person name="Wiegand S."/>
            <person name="Jogler M."/>
            <person name="Boedeker C."/>
            <person name="Pinto D."/>
            <person name="Vollmers J."/>
            <person name="Rivas-Marin E."/>
            <person name="Kohn T."/>
            <person name="Peeters S.H."/>
            <person name="Heuer A."/>
            <person name="Rast P."/>
            <person name="Oberbeckmann S."/>
            <person name="Bunk B."/>
            <person name="Jeske O."/>
            <person name="Meyerdierks A."/>
            <person name="Storesund J.E."/>
            <person name="Kallscheuer N."/>
            <person name="Luecker S."/>
            <person name="Lage O.M."/>
            <person name="Pohl T."/>
            <person name="Merkel B.J."/>
            <person name="Hornburger P."/>
            <person name="Mueller R.-W."/>
            <person name="Bruemmer F."/>
            <person name="Labrenz M."/>
            <person name="Spormann A.M."/>
            <person name="Op den Camp H."/>
            <person name="Overmann J."/>
            <person name="Amann R."/>
            <person name="Jetten M.S.M."/>
            <person name="Mascher T."/>
            <person name="Medema M.H."/>
            <person name="Devos D.P."/>
            <person name="Kaster A.-K."/>
            <person name="Ovreas L."/>
            <person name="Rohde M."/>
            <person name="Galperin M.Y."/>
            <person name="Jogler C."/>
        </authorList>
    </citation>
    <scope>NUCLEOTIDE SEQUENCE [LARGE SCALE GENOMIC DNA]</scope>
    <source>
        <strain evidence="2 3">I41</strain>
    </source>
</reference>
<name>A0A517U2Y5_9BACT</name>
<sequence length="259" mass="27698">MWCRHCQQDIPAARDHSGPAACSRCMQAFVAAPSGLSPGLKLAALADCGVELEEFDEVARHAAPLRRPKLAGSDDELRRLERMLRPTLRSDFSHGSPLLREPAPLDSIRGEQPFAIQQMLRIAAHQSVEADVAHTPKAAWGVTLLLTLGSLAFFAGVGLLVAANLSGHAFAAQWGLPATLAGEGLLTCGLASLAVRLWRRGRKVDVRLDSIDERLGEVQATMERTVGGEPLWGDNQLRINAAERGASGLGRSALGSNSF</sequence>
<dbReference type="OrthoDB" id="266981at2"/>
<feature type="transmembrane region" description="Helical" evidence="1">
    <location>
        <begin position="174"/>
        <end position="198"/>
    </location>
</feature>
<dbReference type="AlphaFoldDB" id="A0A517U2Y5"/>
<keyword evidence="1" id="KW-0812">Transmembrane</keyword>
<dbReference type="EMBL" id="CP036339">
    <property type="protein sequence ID" value="QDT74973.1"/>
    <property type="molecule type" value="Genomic_DNA"/>
</dbReference>
<gene>
    <name evidence="2" type="ORF">I41_41780</name>
</gene>